<dbReference type="Gene3D" id="3.40.1280.10">
    <property type="match status" value="1"/>
</dbReference>
<evidence type="ECO:0000259" key="14">
    <source>
        <dbReference type="Pfam" id="PF20260"/>
    </source>
</evidence>
<dbReference type="InterPro" id="IPR015947">
    <property type="entry name" value="PUA-like_sf"/>
</dbReference>
<comment type="catalytic activity">
    <reaction evidence="11 12">
        <text>uridine(1498) in 16S rRNA + S-adenosyl-L-methionine = N(3)-methyluridine(1498) in 16S rRNA + S-adenosyl-L-homocysteine + H(+)</text>
        <dbReference type="Rhea" id="RHEA:42920"/>
        <dbReference type="Rhea" id="RHEA-COMP:10283"/>
        <dbReference type="Rhea" id="RHEA-COMP:10284"/>
        <dbReference type="ChEBI" id="CHEBI:15378"/>
        <dbReference type="ChEBI" id="CHEBI:57856"/>
        <dbReference type="ChEBI" id="CHEBI:59789"/>
        <dbReference type="ChEBI" id="CHEBI:65315"/>
        <dbReference type="ChEBI" id="CHEBI:74502"/>
        <dbReference type="EC" id="2.1.1.193"/>
    </reaction>
</comment>
<dbReference type="AlphaFoldDB" id="A0A9D1T035"/>
<comment type="subcellular location">
    <subcellularLocation>
        <location evidence="1 12">Cytoplasm</location>
    </subcellularLocation>
</comment>
<evidence type="ECO:0000256" key="9">
    <source>
        <dbReference type="ARBA" id="ARBA00022691"/>
    </source>
</evidence>
<evidence type="ECO:0000256" key="7">
    <source>
        <dbReference type="ARBA" id="ARBA00022603"/>
    </source>
</evidence>
<evidence type="ECO:0000256" key="10">
    <source>
        <dbReference type="ARBA" id="ARBA00025699"/>
    </source>
</evidence>
<comment type="function">
    <text evidence="10 12">Specifically methylates the N3 position of the uracil ring of uridine 1498 (m3U1498) in 16S rRNA. Acts on the fully assembled 30S ribosomal subunit.</text>
</comment>
<gene>
    <name evidence="15" type="ORF">IAC74_03690</name>
</gene>
<dbReference type="NCBIfam" id="NF008692">
    <property type="entry name" value="PRK11713.1-5"/>
    <property type="match status" value="1"/>
</dbReference>
<feature type="domain" description="Ribosomal RNA small subunit methyltransferase E methyltransferase" evidence="13">
    <location>
        <begin position="73"/>
        <end position="239"/>
    </location>
</feature>
<dbReference type="GO" id="GO:0070475">
    <property type="term" value="P:rRNA base methylation"/>
    <property type="evidence" value="ECO:0007669"/>
    <property type="project" value="TreeGrafter"/>
</dbReference>
<evidence type="ECO:0000259" key="13">
    <source>
        <dbReference type="Pfam" id="PF04452"/>
    </source>
</evidence>
<proteinExistence type="inferred from homology"/>
<dbReference type="CDD" id="cd18084">
    <property type="entry name" value="RsmE-like"/>
    <property type="match status" value="1"/>
</dbReference>
<dbReference type="PANTHER" id="PTHR30027">
    <property type="entry name" value="RIBOSOMAL RNA SMALL SUBUNIT METHYLTRANSFERASE E"/>
    <property type="match status" value="1"/>
</dbReference>
<dbReference type="EC" id="2.1.1.193" evidence="3 12"/>
<keyword evidence="9 12" id="KW-0949">S-adenosyl-L-methionine</keyword>
<comment type="similarity">
    <text evidence="2 12">Belongs to the RNA methyltransferase RsmE family.</text>
</comment>
<dbReference type="InterPro" id="IPR006700">
    <property type="entry name" value="RsmE"/>
</dbReference>
<dbReference type="Pfam" id="PF20260">
    <property type="entry name" value="PUA_4"/>
    <property type="match status" value="1"/>
</dbReference>
<dbReference type="SUPFAM" id="SSF88697">
    <property type="entry name" value="PUA domain-like"/>
    <property type="match status" value="1"/>
</dbReference>
<dbReference type="Proteomes" id="UP000886743">
    <property type="component" value="Unassembled WGS sequence"/>
</dbReference>
<evidence type="ECO:0000256" key="5">
    <source>
        <dbReference type="ARBA" id="ARBA00022490"/>
    </source>
</evidence>
<dbReference type="GO" id="GO:0005737">
    <property type="term" value="C:cytoplasm"/>
    <property type="evidence" value="ECO:0007669"/>
    <property type="project" value="UniProtKB-SubCell"/>
</dbReference>
<evidence type="ECO:0000256" key="11">
    <source>
        <dbReference type="ARBA" id="ARBA00047944"/>
    </source>
</evidence>
<evidence type="ECO:0000256" key="4">
    <source>
        <dbReference type="ARBA" id="ARBA00013673"/>
    </source>
</evidence>
<dbReference type="PIRSF" id="PIRSF015601">
    <property type="entry name" value="MTase_slr0722"/>
    <property type="match status" value="1"/>
</dbReference>
<reference evidence="15" key="1">
    <citation type="submission" date="2020-10" db="EMBL/GenBank/DDBJ databases">
        <authorList>
            <person name="Gilroy R."/>
        </authorList>
    </citation>
    <scope>NUCLEOTIDE SEQUENCE</scope>
    <source>
        <strain evidence="15">4920</strain>
    </source>
</reference>
<evidence type="ECO:0000256" key="8">
    <source>
        <dbReference type="ARBA" id="ARBA00022679"/>
    </source>
</evidence>
<dbReference type="Pfam" id="PF04452">
    <property type="entry name" value="Methyltrans_RNA"/>
    <property type="match status" value="1"/>
</dbReference>
<dbReference type="InterPro" id="IPR046887">
    <property type="entry name" value="RsmE_PUA-like"/>
</dbReference>
<dbReference type="InterPro" id="IPR029028">
    <property type="entry name" value="Alpha/beta_knot_MTases"/>
</dbReference>
<reference evidence="15" key="2">
    <citation type="journal article" date="2021" name="PeerJ">
        <title>Extensive microbial diversity within the chicken gut microbiome revealed by metagenomics and culture.</title>
        <authorList>
            <person name="Gilroy R."/>
            <person name="Ravi A."/>
            <person name="Getino M."/>
            <person name="Pursley I."/>
            <person name="Horton D.L."/>
            <person name="Alikhan N.F."/>
            <person name="Baker D."/>
            <person name="Gharbi K."/>
            <person name="Hall N."/>
            <person name="Watson M."/>
            <person name="Adriaenssens E.M."/>
            <person name="Foster-Nyarko E."/>
            <person name="Jarju S."/>
            <person name="Secka A."/>
            <person name="Antonio M."/>
            <person name="Oren A."/>
            <person name="Chaudhuri R.R."/>
            <person name="La Ragione R."/>
            <person name="Hildebrand F."/>
            <person name="Pallen M.J."/>
        </authorList>
    </citation>
    <scope>NUCLEOTIDE SEQUENCE</scope>
    <source>
        <strain evidence="15">4920</strain>
    </source>
</reference>
<keyword evidence="7 12" id="KW-0489">Methyltransferase</keyword>
<accession>A0A9D1T035</accession>
<dbReference type="NCBIfam" id="TIGR00046">
    <property type="entry name" value="RsmE family RNA methyltransferase"/>
    <property type="match status" value="1"/>
</dbReference>
<evidence type="ECO:0000256" key="2">
    <source>
        <dbReference type="ARBA" id="ARBA00005528"/>
    </source>
</evidence>
<dbReference type="GO" id="GO:0070042">
    <property type="term" value="F:rRNA (uridine-N3-)-methyltransferase activity"/>
    <property type="evidence" value="ECO:0007669"/>
    <property type="project" value="TreeGrafter"/>
</dbReference>
<evidence type="ECO:0000313" key="16">
    <source>
        <dbReference type="Proteomes" id="UP000886743"/>
    </source>
</evidence>
<feature type="domain" description="Ribosomal RNA small subunit methyltransferase E PUA-like" evidence="14">
    <location>
        <begin position="18"/>
        <end position="60"/>
    </location>
</feature>
<protein>
    <recommendedName>
        <fullName evidence="4 12">Ribosomal RNA small subunit methyltransferase E</fullName>
        <ecNumber evidence="3 12">2.1.1.193</ecNumber>
    </recommendedName>
</protein>
<sequence length="245" mass="26516">MPRFFIDKSAVNGDTAMITGDDARHIRKVLRMRPGEPLTLCDGCGTDYEAEIAALSDEAVATVIRSAHPNGSEPEVQITLYQALPKAGKMEYIIQKCTELGICKIIPCIMERCVVKLNSQSDAAKKTKRYQSISYAAAKQSQRGVVPAVGEPVSLAEALEQMKGYDLSFVPYESEDGTTLKDVLTKADGVRTAAFLIGPEGGISGQELAAIKNAAFPTVTLGKRILRTETAGEAVLSMMNYEFFL</sequence>
<evidence type="ECO:0000256" key="6">
    <source>
        <dbReference type="ARBA" id="ARBA00022552"/>
    </source>
</evidence>
<comment type="caution">
    <text evidence="15">The sequence shown here is derived from an EMBL/GenBank/DDBJ whole genome shotgun (WGS) entry which is preliminary data.</text>
</comment>
<dbReference type="SUPFAM" id="SSF75217">
    <property type="entry name" value="alpha/beta knot"/>
    <property type="match status" value="1"/>
</dbReference>
<evidence type="ECO:0000256" key="12">
    <source>
        <dbReference type="PIRNR" id="PIRNR015601"/>
    </source>
</evidence>
<dbReference type="InterPro" id="IPR046886">
    <property type="entry name" value="RsmE_MTase_dom"/>
</dbReference>
<dbReference type="InterPro" id="IPR029026">
    <property type="entry name" value="tRNA_m1G_MTases_N"/>
</dbReference>
<dbReference type="EMBL" id="DVOF01000110">
    <property type="protein sequence ID" value="HIV02652.1"/>
    <property type="molecule type" value="Genomic_DNA"/>
</dbReference>
<dbReference type="PANTHER" id="PTHR30027:SF3">
    <property type="entry name" value="16S RRNA (URACIL(1498)-N(3))-METHYLTRANSFERASE"/>
    <property type="match status" value="1"/>
</dbReference>
<evidence type="ECO:0000256" key="1">
    <source>
        <dbReference type="ARBA" id="ARBA00004496"/>
    </source>
</evidence>
<keyword evidence="5 12" id="KW-0963">Cytoplasm</keyword>
<evidence type="ECO:0000313" key="15">
    <source>
        <dbReference type="EMBL" id="HIV02652.1"/>
    </source>
</evidence>
<name>A0A9D1T035_9FIRM</name>
<evidence type="ECO:0000256" key="3">
    <source>
        <dbReference type="ARBA" id="ARBA00012328"/>
    </source>
</evidence>
<keyword evidence="6 12" id="KW-0698">rRNA processing</keyword>
<organism evidence="15 16">
    <name type="scientific">Candidatus Aphodoplasma excrementigallinarum</name>
    <dbReference type="NCBI Taxonomy" id="2840673"/>
    <lineage>
        <taxon>Bacteria</taxon>
        <taxon>Bacillati</taxon>
        <taxon>Bacillota</taxon>
        <taxon>Clostridia</taxon>
        <taxon>Eubacteriales</taxon>
        <taxon>Candidatus Aphodoplasma</taxon>
    </lineage>
</organism>
<keyword evidence="8 12" id="KW-0808">Transferase</keyword>